<dbReference type="PROSITE" id="PS50887">
    <property type="entry name" value="GGDEF"/>
    <property type="match status" value="1"/>
</dbReference>
<dbReference type="Pfam" id="PF00990">
    <property type="entry name" value="GGDEF"/>
    <property type="match status" value="1"/>
</dbReference>
<dbReference type="InterPro" id="IPR029787">
    <property type="entry name" value="Nucleotide_cyclase"/>
</dbReference>
<reference evidence="3" key="1">
    <citation type="submission" date="2018-05" db="EMBL/GenBank/DDBJ databases">
        <title>Genome Sequencing of selected type strains of the family Eggerthellaceae.</title>
        <authorList>
            <person name="Danylec N."/>
            <person name="Stoll D.A."/>
            <person name="Doetsch A."/>
            <person name="Huch M."/>
        </authorList>
    </citation>
    <scope>NUCLEOTIDE SEQUENCE [LARGE SCALE GENOMIC DNA]</scope>
    <source>
        <strain evidence="3">DSM 24851</strain>
    </source>
</reference>
<dbReference type="InterPro" id="IPR043128">
    <property type="entry name" value="Rev_trsase/Diguanyl_cyclase"/>
</dbReference>
<sequence>MLRNVLRGIFVMLAFLYNVVSLRGGMSAVGTVRPAFDAMLDAYFTKRDLAASLEVASDGVRALGTWASEAVRNKDELSRLLAEELAAYPKPLGYVVAGYAEWELAPGIMQCGASVMVTRSPSFESATNPVLLRMTATFKLIGGAWKLTLIHASIPEESDGIGARSSLADVHIHTIERLRREATTDALTGILNRRETTRLIDAAAGDAEGTLLLVDVDDFKNINDRFGHQAGDAALVALAHAIKENMRADDVVGRLGGDEFVVYFARLVNRDVVRAKVEQFCNAFGQSMFDITPGLLVTLSVGVAQRVAGESFDDLYRRADAALYKAKHSGKATMFFDDEV</sequence>
<gene>
    <name evidence="2" type="ORF">DMP06_03955</name>
</gene>
<dbReference type="InterPro" id="IPR050469">
    <property type="entry name" value="Diguanylate_Cyclase"/>
</dbReference>
<dbReference type="PANTHER" id="PTHR45138:SF9">
    <property type="entry name" value="DIGUANYLATE CYCLASE DGCM-RELATED"/>
    <property type="match status" value="1"/>
</dbReference>
<comment type="caution">
    <text evidence="2">The sequence shown here is derived from an EMBL/GenBank/DDBJ whole genome shotgun (WGS) entry which is preliminary data.</text>
</comment>
<dbReference type="GO" id="GO:0052621">
    <property type="term" value="F:diguanylate cyclase activity"/>
    <property type="evidence" value="ECO:0007669"/>
    <property type="project" value="TreeGrafter"/>
</dbReference>
<dbReference type="Gene3D" id="3.10.450.50">
    <property type="match status" value="1"/>
</dbReference>
<name>A0A3N0B131_9ACTN</name>
<evidence type="ECO:0000313" key="2">
    <source>
        <dbReference type="EMBL" id="RNL40833.1"/>
    </source>
</evidence>
<protein>
    <recommendedName>
        <fullName evidence="1">GGDEF domain-containing protein</fullName>
    </recommendedName>
</protein>
<evidence type="ECO:0000259" key="1">
    <source>
        <dbReference type="PROSITE" id="PS50887"/>
    </source>
</evidence>
<dbReference type="InterPro" id="IPR037401">
    <property type="entry name" value="SnoaL-like"/>
</dbReference>
<proteinExistence type="predicted"/>
<dbReference type="Proteomes" id="UP000269591">
    <property type="component" value="Unassembled WGS sequence"/>
</dbReference>
<accession>A0A3N0B131</accession>
<dbReference type="SUPFAM" id="SSF55073">
    <property type="entry name" value="Nucleotide cyclase"/>
    <property type="match status" value="1"/>
</dbReference>
<dbReference type="InterPro" id="IPR000160">
    <property type="entry name" value="GGDEF_dom"/>
</dbReference>
<organism evidence="2 3">
    <name type="scientific">Slackia equolifaciens</name>
    <dbReference type="NCBI Taxonomy" id="498718"/>
    <lineage>
        <taxon>Bacteria</taxon>
        <taxon>Bacillati</taxon>
        <taxon>Actinomycetota</taxon>
        <taxon>Coriobacteriia</taxon>
        <taxon>Eggerthellales</taxon>
        <taxon>Eggerthellaceae</taxon>
        <taxon>Slackia</taxon>
    </lineage>
</organism>
<keyword evidence="3" id="KW-1185">Reference proteome</keyword>
<dbReference type="PANTHER" id="PTHR45138">
    <property type="entry name" value="REGULATORY COMPONENTS OF SENSORY TRANSDUCTION SYSTEM"/>
    <property type="match status" value="1"/>
</dbReference>
<evidence type="ECO:0000313" key="3">
    <source>
        <dbReference type="Proteomes" id="UP000269591"/>
    </source>
</evidence>
<dbReference type="CDD" id="cd01949">
    <property type="entry name" value="GGDEF"/>
    <property type="match status" value="1"/>
</dbReference>
<dbReference type="Gene3D" id="3.30.70.270">
    <property type="match status" value="1"/>
</dbReference>
<dbReference type="SMART" id="SM00267">
    <property type="entry name" value="GGDEF"/>
    <property type="match status" value="1"/>
</dbReference>
<dbReference type="EMBL" id="QIBX01000004">
    <property type="protein sequence ID" value="RNL40833.1"/>
    <property type="molecule type" value="Genomic_DNA"/>
</dbReference>
<feature type="domain" description="GGDEF" evidence="1">
    <location>
        <begin position="207"/>
        <end position="339"/>
    </location>
</feature>
<dbReference type="AlphaFoldDB" id="A0A3N0B131"/>
<dbReference type="Pfam" id="PF13474">
    <property type="entry name" value="SnoaL_3"/>
    <property type="match status" value="1"/>
</dbReference>
<dbReference type="NCBIfam" id="TIGR00254">
    <property type="entry name" value="GGDEF"/>
    <property type="match status" value="1"/>
</dbReference>